<keyword evidence="2" id="KW-1185">Reference proteome</keyword>
<accession>A0A554RVS0</accession>
<evidence type="ECO:0000313" key="2">
    <source>
        <dbReference type="Proteomes" id="UP000316988"/>
    </source>
</evidence>
<proteinExistence type="predicted"/>
<dbReference type="RefSeq" id="WP_143914349.1">
    <property type="nucleotide sequence ID" value="NZ_VLNT01000015.1"/>
</dbReference>
<dbReference type="OrthoDB" id="3266819at2"/>
<evidence type="ECO:0000313" key="1">
    <source>
        <dbReference type="EMBL" id="TSD58197.1"/>
    </source>
</evidence>
<dbReference type="InterPro" id="IPR019639">
    <property type="entry name" value="DUF2505"/>
</dbReference>
<gene>
    <name evidence="1" type="ORF">FNM00_14945</name>
</gene>
<comment type="caution">
    <text evidence="1">The sequence shown here is derived from an EMBL/GenBank/DDBJ whole genome shotgun (WGS) entry which is preliminary data.</text>
</comment>
<sequence>MKLSESYTYPAAIEEVYALIVDPSFRESGCEAQGSTDYDVNVVADGGGHTVTIKRTMPADDMPEFVKKLTGNSVKVVQTEAWGPADSAGGRSADVKVEILGQPAQMKGTATLNGSGDATEFVVDGDVKVSIPLVGKKIEPVVGKAIVKALETDVELGTARL</sequence>
<dbReference type="EMBL" id="VLNT01000015">
    <property type="protein sequence ID" value="TSD58197.1"/>
    <property type="molecule type" value="Genomic_DNA"/>
</dbReference>
<dbReference type="AlphaFoldDB" id="A0A554RVS0"/>
<name>A0A554RVS0_9ACTN</name>
<dbReference type="Pfam" id="PF10698">
    <property type="entry name" value="DUF2505"/>
    <property type="match status" value="1"/>
</dbReference>
<organism evidence="1 2">
    <name type="scientific">Aeromicrobium piscarium</name>
    <dbReference type="NCBI Taxonomy" id="2590901"/>
    <lineage>
        <taxon>Bacteria</taxon>
        <taxon>Bacillati</taxon>
        <taxon>Actinomycetota</taxon>
        <taxon>Actinomycetes</taxon>
        <taxon>Propionibacteriales</taxon>
        <taxon>Nocardioidaceae</taxon>
        <taxon>Aeromicrobium</taxon>
    </lineage>
</organism>
<reference evidence="1 2" key="1">
    <citation type="submission" date="2019-07" db="EMBL/GenBank/DDBJ databases">
        <authorList>
            <person name="Zhao L.H."/>
        </authorList>
    </citation>
    <scope>NUCLEOTIDE SEQUENCE [LARGE SCALE GENOMIC DNA]</scope>
    <source>
        <strain evidence="1 2">Co35</strain>
    </source>
</reference>
<dbReference type="Proteomes" id="UP000316988">
    <property type="component" value="Unassembled WGS sequence"/>
</dbReference>
<protein>
    <submittedName>
        <fullName evidence="1">DUF2505 domain-containing protein</fullName>
    </submittedName>
</protein>